<keyword evidence="1" id="KW-0732">Signal</keyword>
<dbReference type="Proteomes" id="UP000692954">
    <property type="component" value="Unassembled WGS sequence"/>
</dbReference>
<organism evidence="3 4">
    <name type="scientific">Paramecium sonneborni</name>
    <dbReference type="NCBI Taxonomy" id="65129"/>
    <lineage>
        <taxon>Eukaryota</taxon>
        <taxon>Sar</taxon>
        <taxon>Alveolata</taxon>
        <taxon>Ciliophora</taxon>
        <taxon>Intramacronucleata</taxon>
        <taxon>Oligohymenophorea</taxon>
        <taxon>Peniculida</taxon>
        <taxon>Parameciidae</taxon>
        <taxon>Paramecium</taxon>
    </lineage>
</organism>
<protein>
    <recommendedName>
        <fullName evidence="5">Transmembrane protein</fullName>
    </recommendedName>
</protein>
<dbReference type="EMBL" id="CAJJDN010000167">
    <property type="protein sequence ID" value="CAD8126395.1"/>
    <property type="molecule type" value="Genomic_DNA"/>
</dbReference>
<name>A0A8S1RDR9_9CILI</name>
<evidence type="ECO:0000313" key="4">
    <source>
        <dbReference type="Proteomes" id="UP000692954"/>
    </source>
</evidence>
<gene>
    <name evidence="2" type="ORF">PSON_ATCC_30995.1.T1670031</name>
    <name evidence="3" type="ORF">PSON_ATCC_30995.1.T1670032</name>
</gene>
<evidence type="ECO:0000313" key="2">
    <source>
        <dbReference type="EMBL" id="CAD8126395.1"/>
    </source>
</evidence>
<comment type="caution">
    <text evidence="3">The sequence shown here is derived from an EMBL/GenBank/DDBJ whole genome shotgun (WGS) entry which is preliminary data.</text>
</comment>
<proteinExistence type="predicted"/>
<evidence type="ECO:0000256" key="1">
    <source>
        <dbReference type="SAM" id="SignalP"/>
    </source>
</evidence>
<accession>A0A8S1RDR9</accession>
<evidence type="ECO:0008006" key="5">
    <source>
        <dbReference type="Google" id="ProtNLM"/>
    </source>
</evidence>
<dbReference type="EMBL" id="CAJJDN010000167">
    <property type="protein sequence ID" value="CAD8126396.1"/>
    <property type="molecule type" value="Genomic_DNA"/>
</dbReference>
<keyword evidence="4" id="KW-1185">Reference proteome</keyword>
<feature type="chain" id="PRO_5036273310" description="Transmembrane protein" evidence="1">
    <location>
        <begin position="23"/>
        <end position="378"/>
    </location>
</feature>
<feature type="signal peptide" evidence="1">
    <location>
        <begin position="1"/>
        <end position="22"/>
    </location>
</feature>
<sequence>MSKSKNLIIVAIICQLILNASAQCEMNNGQCPEGCNLVSGNCIEDKCNNYIQKLGNSTSNPFSGQLEFVNGTIDLNVTIFYIDDDYSDQKKFGIVKGENKESCLEMQIWMYQNSQYKIKQEISYPIQYINDNKNKRAYSYIIPSKDFVNQLQISENENYYLFNGFYGIEFKIGEIIQSQIYYDFYVKISKSSTGSKETTFGSLNSYMNSSTIQIIPKSILEFCNDETCTQTMNSTSLYLNDQVWLKHSINTSGLEGYYLTNPVIYFIGDNIFKQGTIKDKKLNQKGFSLYLMTVEIAWSNIKISAAATMSINAGNRFLAEDKTKVDYNSIQTTSSIEIDCIRIKETNQCCFDNETCFSDRLSPKLILLMISISLLLLL</sequence>
<evidence type="ECO:0000313" key="3">
    <source>
        <dbReference type="EMBL" id="CAD8126396.1"/>
    </source>
</evidence>
<reference evidence="3" key="1">
    <citation type="submission" date="2021-01" db="EMBL/GenBank/DDBJ databases">
        <authorList>
            <consortium name="Genoscope - CEA"/>
            <person name="William W."/>
        </authorList>
    </citation>
    <scope>NUCLEOTIDE SEQUENCE</scope>
</reference>
<dbReference type="AlphaFoldDB" id="A0A8S1RDR9"/>